<dbReference type="InterPro" id="IPR026030">
    <property type="entry name" value="Pur-cyt_permease_Fcy2/21/22"/>
</dbReference>
<dbReference type="KEGG" id="dtx:ATSB10_10200"/>
<evidence type="ECO:0000256" key="4">
    <source>
        <dbReference type="ARBA" id="ARBA00022692"/>
    </source>
</evidence>
<keyword evidence="10" id="KW-1185">Reference proteome</keyword>
<feature type="transmembrane region" description="Helical" evidence="8">
    <location>
        <begin position="210"/>
        <end position="234"/>
    </location>
</feature>
<feature type="transmembrane region" description="Helical" evidence="8">
    <location>
        <begin position="254"/>
        <end position="278"/>
    </location>
</feature>
<keyword evidence="4 8" id="KW-0812">Transmembrane</keyword>
<dbReference type="InterPro" id="IPR001248">
    <property type="entry name" value="Pur-cyt_permease"/>
</dbReference>
<gene>
    <name evidence="9" type="ORF">ATSB10_10200</name>
</gene>
<evidence type="ECO:0000256" key="3">
    <source>
        <dbReference type="ARBA" id="ARBA00022448"/>
    </source>
</evidence>
<dbReference type="PANTHER" id="PTHR31806">
    <property type="entry name" value="PURINE-CYTOSINE PERMEASE FCY2-RELATED"/>
    <property type="match status" value="1"/>
</dbReference>
<evidence type="ECO:0000256" key="7">
    <source>
        <dbReference type="PIRNR" id="PIRNR002744"/>
    </source>
</evidence>
<evidence type="ECO:0000256" key="5">
    <source>
        <dbReference type="ARBA" id="ARBA00022989"/>
    </source>
</evidence>
<comment type="subcellular location">
    <subcellularLocation>
        <location evidence="1">Membrane</location>
        <topology evidence="1">Multi-pass membrane protein</topology>
    </subcellularLocation>
</comment>
<feature type="transmembrane region" description="Helical" evidence="8">
    <location>
        <begin position="398"/>
        <end position="419"/>
    </location>
</feature>
<keyword evidence="6 7" id="KW-0472">Membrane</keyword>
<dbReference type="Pfam" id="PF02133">
    <property type="entry name" value="Transp_cyt_pur"/>
    <property type="match status" value="1"/>
</dbReference>
<accession>A0A160MZB3</accession>
<feature type="transmembrane region" description="Helical" evidence="8">
    <location>
        <begin position="167"/>
        <end position="189"/>
    </location>
</feature>
<feature type="transmembrane region" description="Helical" evidence="8">
    <location>
        <begin position="31"/>
        <end position="52"/>
    </location>
</feature>
<evidence type="ECO:0000313" key="10">
    <source>
        <dbReference type="Proteomes" id="UP000077255"/>
    </source>
</evidence>
<dbReference type="STRING" id="445710.ATSB10_10200"/>
<feature type="transmembrane region" description="Helical" evidence="8">
    <location>
        <begin position="298"/>
        <end position="321"/>
    </location>
</feature>
<organism evidence="9 10">
    <name type="scientific">Dyella thiooxydans</name>
    <dbReference type="NCBI Taxonomy" id="445710"/>
    <lineage>
        <taxon>Bacteria</taxon>
        <taxon>Pseudomonadati</taxon>
        <taxon>Pseudomonadota</taxon>
        <taxon>Gammaproteobacteria</taxon>
        <taxon>Lysobacterales</taxon>
        <taxon>Rhodanobacteraceae</taxon>
        <taxon>Dyella</taxon>
    </lineage>
</organism>
<feature type="transmembrane region" description="Helical" evidence="8">
    <location>
        <begin position="73"/>
        <end position="94"/>
    </location>
</feature>
<dbReference type="Proteomes" id="UP000077255">
    <property type="component" value="Chromosome"/>
</dbReference>
<dbReference type="EMBL" id="CP014841">
    <property type="protein sequence ID" value="AND68474.1"/>
    <property type="molecule type" value="Genomic_DNA"/>
</dbReference>
<dbReference type="Gene3D" id="1.10.4160.10">
    <property type="entry name" value="Hydantoin permease"/>
    <property type="match status" value="1"/>
</dbReference>
<dbReference type="GO" id="GO:0005886">
    <property type="term" value="C:plasma membrane"/>
    <property type="evidence" value="ECO:0007669"/>
    <property type="project" value="TreeGrafter"/>
</dbReference>
<feature type="transmembrane region" description="Helical" evidence="8">
    <location>
        <begin position="367"/>
        <end position="392"/>
    </location>
</feature>
<proteinExistence type="inferred from homology"/>
<evidence type="ECO:0000256" key="8">
    <source>
        <dbReference type="SAM" id="Phobius"/>
    </source>
</evidence>
<evidence type="ECO:0000313" key="9">
    <source>
        <dbReference type="EMBL" id="AND68474.1"/>
    </source>
</evidence>
<evidence type="ECO:0000256" key="2">
    <source>
        <dbReference type="ARBA" id="ARBA00008974"/>
    </source>
</evidence>
<dbReference type="PIRSF" id="PIRSF002744">
    <property type="entry name" value="Pur-cyt_permease"/>
    <property type="match status" value="1"/>
</dbReference>
<keyword evidence="3 7" id="KW-0813">Transport</keyword>
<evidence type="ECO:0000256" key="1">
    <source>
        <dbReference type="ARBA" id="ARBA00004141"/>
    </source>
</evidence>
<feature type="transmembrane region" description="Helical" evidence="8">
    <location>
        <begin position="100"/>
        <end position="125"/>
    </location>
</feature>
<feature type="transmembrane region" description="Helical" evidence="8">
    <location>
        <begin position="137"/>
        <end position="155"/>
    </location>
</feature>
<dbReference type="GO" id="GO:0022857">
    <property type="term" value="F:transmembrane transporter activity"/>
    <property type="evidence" value="ECO:0007669"/>
    <property type="project" value="InterPro"/>
</dbReference>
<reference evidence="9 10" key="1">
    <citation type="submission" date="2016-02" db="EMBL/GenBank/DDBJ databases">
        <title>Complete genome sequencing and analysis of ATSB10, Dyella thiooxydans isolated from rhizosphere soil of sunflower (Helianthus annuus L.).</title>
        <authorList>
            <person name="Lee Y."/>
            <person name="Hwangbo K."/>
            <person name="Chung H."/>
            <person name="Yoo J."/>
            <person name="Kim K.Y."/>
            <person name="Sa T.M."/>
            <person name="Um Y."/>
            <person name="Madhaiyan M."/>
        </authorList>
    </citation>
    <scope>NUCLEOTIDE SEQUENCE [LARGE SCALE GENOMIC DNA]</scope>
    <source>
        <strain evidence="9 10">ATSB10</strain>
    </source>
</reference>
<keyword evidence="5 8" id="KW-1133">Transmembrane helix</keyword>
<dbReference type="PATRIC" id="fig|445710.3.peg.1017"/>
<evidence type="ECO:0008006" key="11">
    <source>
        <dbReference type="Google" id="ProtNLM"/>
    </source>
</evidence>
<name>A0A160MZB3_9GAMM</name>
<dbReference type="AlphaFoldDB" id="A0A160MZB3"/>
<sequence>MFSLWFGANLNVLTIVTGALATTVFRQSFLAGTLAIVLGNLIGTLFMALHAAQGPRLGVPQMVQSRGQFGARGAASVVALVIFMYVGYGATALVTGGQSLHAIVPAVGVREGIAVVGLLSLAMAIYGHDLIHAATRAIAYVSGAAVVLCYVALAVEGRLPHAYLTQGSFSVVGFLGMMSIGVFWQLGYAPYVSDYSRYLPPDTGPRQAFWASYWGTTLGAVLPMIFGALIGPAVVGGDVVAAISALTGKASTPIVMLFTPGVAVAGAICIYGGTLAVITLAQTFIPDWHASWRTRAPIATAIFLVAVALGTVGAASFLPLYSRFTELLLYLMVPWTAVNLVDYYWVRFGDYHVPSFFAADGGVYGRYNVAALASYALGIVVQVPFIAADFYVGPVARLLGGIDLSWLAGLVVTAAVYYFSAPRHAMPVMLAEAEGVE</sequence>
<evidence type="ECO:0000256" key="6">
    <source>
        <dbReference type="ARBA" id="ARBA00023136"/>
    </source>
</evidence>
<comment type="similarity">
    <text evidence="2 7">Belongs to the purine-cytosine permease (2.A.39) family.</text>
</comment>
<feature type="transmembrane region" description="Helical" evidence="8">
    <location>
        <begin position="327"/>
        <end position="346"/>
    </location>
</feature>
<dbReference type="PANTHER" id="PTHR31806:SF1">
    <property type="entry name" value="PURINE-CYTOSINE PERMEASE FCY2-RELATED"/>
    <property type="match status" value="1"/>
</dbReference>
<protein>
    <recommendedName>
        <fullName evidence="11">Allantoin permease</fullName>
    </recommendedName>
</protein>